<organism evidence="1 2">
    <name type="scientific">Sphingomonas sanguinis</name>
    <dbReference type="NCBI Taxonomy" id="33051"/>
    <lineage>
        <taxon>Bacteria</taxon>
        <taxon>Pseudomonadati</taxon>
        <taxon>Pseudomonadota</taxon>
        <taxon>Alphaproteobacteria</taxon>
        <taxon>Sphingomonadales</taxon>
        <taxon>Sphingomonadaceae</taxon>
        <taxon>Sphingomonas</taxon>
    </lineage>
</organism>
<gene>
    <name evidence="1" type="ORF">SB4_03340</name>
</gene>
<evidence type="ECO:0000313" key="1">
    <source>
        <dbReference type="EMBL" id="KTW02471.1"/>
    </source>
</evidence>
<dbReference type="AlphaFoldDB" id="A0A147J1Q3"/>
<dbReference type="EMBL" id="LDTE01000012">
    <property type="protein sequence ID" value="KTW02471.1"/>
    <property type="molecule type" value="Genomic_DNA"/>
</dbReference>
<protein>
    <submittedName>
        <fullName evidence="1">Uncharacterized protein</fullName>
    </submittedName>
</protein>
<proteinExistence type="predicted"/>
<evidence type="ECO:0000313" key="2">
    <source>
        <dbReference type="Proteomes" id="UP000074072"/>
    </source>
</evidence>
<comment type="caution">
    <text evidence="1">The sequence shown here is derived from an EMBL/GenBank/DDBJ whole genome shotgun (WGS) entry which is preliminary data.</text>
</comment>
<accession>A0A147J1Q3</accession>
<dbReference type="PATRIC" id="fig|33051.4.peg.732"/>
<sequence>MLSALDVAETLWSTGNLKLLQVKVGVLMAVEDASRLLAETAKQVAVSLLIDAIKAFVKTHFHADLDKL</sequence>
<reference evidence="1 2" key="1">
    <citation type="journal article" date="2016" name="Front. Microbiol.">
        <title>Genomic Resource of Rice Seed Associated Bacteria.</title>
        <authorList>
            <person name="Midha S."/>
            <person name="Bansal K."/>
            <person name="Sharma S."/>
            <person name="Kumar N."/>
            <person name="Patil P.P."/>
            <person name="Chaudhry V."/>
            <person name="Patil P.B."/>
        </authorList>
    </citation>
    <scope>NUCLEOTIDE SEQUENCE [LARGE SCALE GENOMIC DNA]</scope>
    <source>
        <strain evidence="1 2">SB4</strain>
    </source>
</reference>
<name>A0A147J1Q3_9SPHN</name>
<dbReference type="Proteomes" id="UP000074072">
    <property type="component" value="Unassembled WGS sequence"/>
</dbReference>